<dbReference type="Proteomes" id="UP001374803">
    <property type="component" value="Chromosome"/>
</dbReference>
<reference evidence="2" key="1">
    <citation type="submission" date="2021-12" db="EMBL/GenBank/DDBJ databases">
        <title>Discovery of the Pendulisporaceae a myxobacterial family with distinct sporulation behavior and unique specialized metabolism.</title>
        <authorList>
            <person name="Garcia R."/>
            <person name="Popoff A."/>
            <person name="Bader C.D."/>
            <person name="Loehr J."/>
            <person name="Walesch S."/>
            <person name="Walt C."/>
            <person name="Boldt J."/>
            <person name="Bunk B."/>
            <person name="Haeckl F.J.F.P.J."/>
            <person name="Gunesch A.P."/>
            <person name="Birkelbach J."/>
            <person name="Nuebel U."/>
            <person name="Pietschmann T."/>
            <person name="Bach T."/>
            <person name="Mueller R."/>
        </authorList>
    </citation>
    <scope>NUCLEOTIDE SEQUENCE</scope>
    <source>
        <strain evidence="2">MSr11367</strain>
    </source>
</reference>
<keyword evidence="1" id="KW-0472">Membrane</keyword>
<proteinExistence type="predicted"/>
<protein>
    <submittedName>
        <fullName evidence="2">Uncharacterized protein</fullName>
    </submittedName>
</protein>
<dbReference type="RefSeq" id="WP_394834992.1">
    <property type="nucleotide sequence ID" value="NZ_CP089929.1"/>
</dbReference>
<keyword evidence="1" id="KW-0812">Transmembrane</keyword>
<name>A0ABZ2L344_9BACT</name>
<feature type="transmembrane region" description="Helical" evidence="1">
    <location>
        <begin position="72"/>
        <end position="93"/>
    </location>
</feature>
<organism evidence="2 3">
    <name type="scientific">Pendulispora rubella</name>
    <dbReference type="NCBI Taxonomy" id="2741070"/>
    <lineage>
        <taxon>Bacteria</taxon>
        <taxon>Pseudomonadati</taxon>
        <taxon>Myxococcota</taxon>
        <taxon>Myxococcia</taxon>
        <taxon>Myxococcales</taxon>
        <taxon>Sorangiineae</taxon>
        <taxon>Pendulisporaceae</taxon>
        <taxon>Pendulispora</taxon>
    </lineage>
</organism>
<keyword evidence="1" id="KW-1133">Transmembrane helix</keyword>
<accession>A0ABZ2L344</accession>
<sequence>MRLRLLIQINVAYVLAVGIYGIVIDEPYWRDVGHGPEVYDGLFWLGLLLNGPSGLLADWLSWLFVGRSEAHFVFQYLFWSVLVWVQWRLYFLAASWSSNRAGRPQLLNLFAVALAMLGAVAARKAWLFGHRPSGDFFIDRYFWFVRVVGVACSGLVLVACRYLTSAAPDCQSHKRRIT</sequence>
<dbReference type="EMBL" id="CP089983">
    <property type="protein sequence ID" value="WXB05347.1"/>
    <property type="molecule type" value="Genomic_DNA"/>
</dbReference>
<feature type="transmembrane region" description="Helical" evidence="1">
    <location>
        <begin position="105"/>
        <end position="122"/>
    </location>
</feature>
<gene>
    <name evidence="2" type="ORF">LVJ94_51680</name>
</gene>
<evidence type="ECO:0000313" key="2">
    <source>
        <dbReference type="EMBL" id="WXB05347.1"/>
    </source>
</evidence>
<feature type="transmembrane region" description="Helical" evidence="1">
    <location>
        <begin position="5"/>
        <end position="23"/>
    </location>
</feature>
<keyword evidence="3" id="KW-1185">Reference proteome</keyword>
<evidence type="ECO:0000256" key="1">
    <source>
        <dbReference type="SAM" id="Phobius"/>
    </source>
</evidence>
<evidence type="ECO:0000313" key="3">
    <source>
        <dbReference type="Proteomes" id="UP001374803"/>
    </source>
</evidence>
<feature type="transmembrane region" description="Helical" evidence="1">
    <location>
        <begin position="143"/>
        <end position="164"/>
    </location>
</feature>